<dbReference type="PROSITE" id="PS50119">
    <property type="entry name" value="ZF_BBOX"/>
    <property type="match status" value="2"/>
</dbReference>
<evidence type="ECO:0000256" key="2">
    <source>
        <dbReference type="PROSITE-ProRule" id="PRU00024"/>
    </source>
</evidence>
<proteinExistence type="predicted"/>
<dbReference type="PANTHER" id="PTHR25462">
    <property type="entry name" value="BONUS, ISOFORM C-RELATED"/>
    <property type="match status" value="1"/>
</dbReference>
<sequence length="240" mass="26573">MIDLNSQHGQRIPHILNCGHAACRPCLRSAMSDKKIKSIVCGVCETPSTLLENSDLFSVFPIHLYLVGQFLTRNAGKREDEPSFSFPAKKKAVSQSKKVICHECDVAGAKCFCRVCAFPFCDSCFDKIHQGKTLKTHVKEDVRLAHVRTVLMCQKHPKTDLDMLCETCNTPVCMKCSILSHKDHSVVSISEKNEEKLPEVKADLERANVQRARLKETLKVSAALSSTGGAGLLAEVILYT</sequence>
<name>A0AAE1HMJ2_9NEOP</name>
<dbReference type="GO" id="GO:0008270">
    <property type="term" value="F:zinc ion binding"/>
    <property type="evidence" value="ECO:0007669"/>
    <property type="project" value="UniProtKB-KW"/>
</dbReference>
<dbReference type="SUPFAM" id="SSF57845">
    <property type="entry name" value="B-box zinc-binding domain"/>
    <property type="match status" value="1"/>
</dbReference>
<dbReference type="InterPro" id="IPR000315">
    <property type="entry name" value="Znf_B-box"/>
</dbReference>
<dbReference type="InterPro" id="IPR038446">
    <property type="entry name" value="CEBP_ZZ_sf"/>
</dbReference>
<dbReference type="InterPro" id="IPR013083">
    <property type="entry name" value="Znf_RING/FYVE/PHD"/>
</dbReference>
<feature type="non-terminal residue" evidence="4">
    <location>
        <position position="1"/>
    </location>
</feature>
<dbReference type="Gene3D" id="3.30.40.10">
    <property type="entry name" value="Zinc/RING finger domain, C3HC4 (zinc finger)"/>
    <property type="match status" value="1"/>
</dbReference>
<evidence type="ECO:0000313" key="5">
    <source>
        <dbReference type="Proteomes" id="UP001219518"/>
    </source>
</evidence>
<dbReference type="Proteomes" id="UP001219518">
    <property type="component" value="Unassembled WGS sequence"/>
</dbReference>
<keyword evidence="2" id="KW-0862">Zinc</keyword>
<dbReference type="SMART" id="SM00336">
    <property type="entry name" value="BBOX"/>
    <property type="match status" value="2"/>
</dbReference>
<organism evidence="4 5">
    <name type="scientific">Frankliniella fusca</name>
    <dbReference type="NCBI Taxonomy" id="407009"/>
    <lineage>
        <taxon>Eukaryota</taxon>
        <taxon>Metazoa</taxon>
        <taxon>Ecdysozoa</taxon>
        <taxon>Arthropoda</taxon>
        <taxon>Hexapoda</taxon>
        <taxon>Insecta</taxon>
        <taxon>Pterygota</taxon>
        <taxon>Neoptera</taxon>
        <taxon>Paraneoptera</taxon>
        <taxon>Thysanoptera</taxon>
        <taxon>Terebrantia</taxon>
        <taxon>Thripoidea</taxon>
        <taxon>Thripidae</taxon>
        <taxon>Frankliniella</taxon>
    </lineage>
</organism>
<evidence type="ECO:0000313" key="4">
    <source>
        <dbReference type="EMBL" id="KAK3924012.1"/>
    </source>
</evidence>
<dbReference type="AlphaFoldDB" id="A0AAE1HMJ2"/>
<dbReference type="InterPro" id="IPR047153">
    <property type="entry name" value="TRIM45/56/19-like"/>
</dbReference>
<dbReference type="SUPFAM" id="SSF57850">
    <property type="entry name" value="RING/U-box"/>
    <property type="match status" value="1"/>
</dbReference>
<keyword evidence="2" id="KW-0863">Zinc-finger</keyword>
<evidence type="ECO:0000259" key="3">
    <source>
        <dbReference type="PROSITE" id="PS50119"/>
    </source>
</evidence>
<reference evidence="4" key="1">
    <citation type="submission" date="2021-07" db="EMBL/GenBank/DDBJ databases">
        <authorList>
            <person name="Catto M.A."/>
            <person name="Jacobson A."/>
            <person name="Kennedy G."/>
            <person name="Labadie P."/>
            <person name="Hunt B.G."/>
            <person name="Srinivasan R."/>
        </authorList>
    </citation>
    <scope>NUCLEOTIDE SEQUENCE</scope>
    <source>
        <strain evidence="4">PL_HMW_Pooled</strain>
        <tissue evidence="4">Head</tissue>
    </source>
</reference>
<dbReference type="PANTHER" id="PTHR25462:SF296">
    <property type="entry name" value="MEIOTIC P26, ISOFORM F"/>
    <property type="match status" value="1"/>
</dbReference>
<keyword evidence="5" id="KW-1185">Reference proteome</keyword>
<dbReference type="Pfam" id="PF00643">
    <property type="entry name" value="zf-B_box"/>
    <property type="match status" value="1"/>
</dbReference>
<accession>A0AAE1HMJ2</accession>
<dbReference type="Gene3D" id="3.30.160.60">
    <property type="entry name" value="Classic Zinc Finger"/>
    <property type="match status" value="1"/>
</dbReference>
<gene>
    <name evidence="4" type="ORF">KUF71_002342</name>
</gene>
<reference evidence="4" key="2">
    <citation type="journal article" date="2023" name="BMC Genomics">
        <title>Pest status, molecular evolution, and epigenetic factors derived from the genome assembly of Frankliniella fusca, a thysanopteran phytovirus vector.</title>
        <authorList>
            <person name="Catto M.A."/>
            <person name="Labadie P.E."/>
            <person name="Jacobson A.L."/>
            <person name="Kennedy G.G."/>
            <person name="Srinivasan R."/>
            <person name="Hunt B.G."/>
        </authorList>
    </citation>
    <scope>NUCLEOTIDE SEQUENCE</scope>
    <source>
        <strain evidence="4">PL_HMW_Pooled</strain>
    </source>
</reference>
<feature type="domain" description="B box-type" evidence="3">
    <location>
        <begin position="148"/>
        <end position="189"/>
    </location>
</feature>
<dbReference type="Gene3D" id="4.10.640.40">
    <property type="entry name" value="Cytoplasmic polyadenylation element-binding protein, ZZ domain"/>
    <property type="match status" value="1"/>
</dbReference>
<dbReference type="EMBL" id="JAHWGI010001161">
    <property type="protein sequence ID" value="KAK3924012.1"/>
    <property type="molecule type" value="Genomic_DNA"/>
</dbReference>
<comment type="caution">
    <text evidence="4">The sequence shown here is derived from an EMBL/GenBank/DDBJ whole genome shotgun (WGS) entry which is preliminary data.</text>
</comment>
<protein>
    <submittedName>
        <fullName evidence="4">Transcription intermediary factor 1-beta</fullName>
    </submittedName>
</protein>
<evidence type="ECO:0000256" key="1">
    <source>
        <dbReference type="ARBA" id="ARBA00022723"/>
    </source>
</evidence>
<feature type="domain" description="B box-type" evidence="3">
    <location>
        <begin position="96"/>
        <end position="142"/>
    </location>
</feature>
<keyword evidence="1" id="KW-0479">Metal-binding</keyword>